<evidence type="ECO:0000313" key="2">
    <source>
        <dbReference type="EMBL" id="CAF4436191.1"/>
    </source>
</evidence>
<evidence type="ECO:0000256" key="1">
    <source>
        <dbReference type="SAM" id="Phobius"/>
    </source>
</evidence>
<protein>
    <submittedName>
        <fullName evidence="3">Uncharacterized protein</fullName>
    </submittedName>
</protein>
<evidence type="ECO:0000313" key="3">
    <source>
        <dbReference type="EMBL" id="CAF4437330.1"/>
    </source>
</evidence>
<keyword evidence="1" id="KW-0472">Membrane</keyword>
<keyword evidence="1" id="KW-0812">Transmembrane</keyword>
<dbReference type="Proteomes" id="UP000681720">
    <property type="component" value="Unassembled WGS sequence"/>
</dbReference>
<comment type="caution">
    <text evidence="3">The sequence shown here is derived from an EMBL/GenBank/DDBJ whole genome shotgun (WGS) entry which is preliminary data.</text>
</comment>
<evidence type="ECO:0000313" key="4">
    <source>
        <dbReference type="Proteomes" id="UP000681720"/>
    </source>
</evidence>
<feature type="transmembrane region" description="Helical" evidence="1">
    <location>
        <begin position="45"/>
        <end position="62"/>
    </location>
</feature>
<dbReference type="EMBL" id="CAJOBJ010065577">
    <property type="protein sequence ID" value="CAF4437330.1"/>
    <property type="molecule type" value="Genomic_DNA"/>
</dbReference>
<keyword evidence="1" id="KW-1133">Transmembrane helix</keyword>
<sequence>WAGQTYVPDSCCIEETSGCGKQIAANETYGLIYTDGCFNMVQMEINQSLMIVGVLAFVLVFVE</sequence>
<feature type="non-terminal residue" evidence="3">
    <location>
        <position position="1"/>
    </location>
</feature>
<name>A0A8S2W8F2_9BILA</name>
<organism evidence="3 4">
    <name type="scientific">Rotaria magnacalcarata</name>
    <dbReference type="NCBI Taxonomy" id="392030"/>
    <lineage>
        <taxon>Eukaryota</taxon>
        <taxon>Metazoa</taxon>
        <taxon>Spiralia</taxon>
        <taxon>Gnathifera</taxon>
        <taxon>Rotifera</taxon>
        <taxon>Eurotatoria</taxon>
        <taxon>Bdelloidea</taxon>
        <taxon>Philodinida</taxon>
        <taxon>Philodinidae</taxon>
        <taxon>Rotaria</taxon>
    </lineage>
</organism>
<gene>
    <name evidence="2" type="ORF">GIL414_LOCUS31756</name>
    <name evidence="3" type="ORF">GIL414_LOCUS31813</name>
</gene>
<proteinExistence type="predicted"/>
<dbReference type="EMBL" id="CAJOBJ010065334">
    <property type="protein sequence ID" value="CAF4436191.1"/>
    <property type="molecule type" value="Genomic_DNA"/>
</dbReference>
<accession>A0A8S2W8F2</accession>
<feature type="non-terminal residue" evidence="3">
    <location>
        <position position="63"/>
    </location>
</feature>
<dbReference type="AlphaFoldDB" id="A0A8S2W8F2"/>
<reference evidence="3" key="1">
    <citation type="submission" date="2021-02" db="EMBL/GenBank/DDBJ databases">
        <authorList>
            <person name="Nowell W R."/>
        </authorList>
    </citation>
    <scope>NUCLEOTIDE SEQUENCE</scope>
</reference>